<dbReference type="PANTHER" id="PTHR32322">
    <property type="entry name" value="INNER MEMBRANE TRANSPORTER"/>
    <property type="match status" value="1"/>
</dbReference>
<feature type="transmembrane region" description="Helical" evidence="6">
    <location>
        <begin position="252"/>
        <end position="270"/>
    </location>
</feature>
<dbReference type="Proteomes" id="UP000605676">
    <property type="component" value="Unassembled WGS sequence"/>
</dbReference>
<sequence length="299" mass="32481">MQKEAIKNTVLAIIACLLWSTAFVGIKIGLEYTTPIQFAGLRFFFSGLLLLPLVKSITKYITAIKQNLWLVIKVSASQTFVLYALFYWGVDLIDGALAAIIIGSQPLFAALTAHVMMSNDKMSLRKTLIISSGISGIILIAIPKGISGPDSWNELLGIALLVVANIASGVGNVFVSKNRNTISPIVLNSIQMIIGGALLFLFSLFTEPFNGFAFPTEYYLALSWLSFLSATAFTLWFFLLQKPGIKVSDLNIYKFIIPVFGATLSWVILPNESPDIISIAGMVIIGASVVLYSLLASKN</sequence>
<proteinExistence type="predicted"/>
<comment type="caution">
    <text evidence="8">The sequence shown here is derived from an EMBL/GenBank/DDBJ whole genome shotgun (WGS) entry which is preliminary data.</text>
</comment>
<evidence type="ECO:0000313" key="9">
    <source>
        <dbReference type="Proteomes" id="UP000605676"/>
    </source>
</evidence>
<feature type="domain" description="EamA" evidence="7">
    <location>
        <begin position="10"/>
        <end position="141"/>
    </location>
</feature>
<dbReference type="InterPro" id="IPR050638">
    <property type="entry name" value="AA-Vitamin_Transporters"/>
</dbReference>
<feature type="transmembrane region" description="Helical" evidence="6">
    <location>
        <begin position="9"/>
        <end position="30"/>
    </location>
</feature>
<feature type="transmembrane region" description="Helical" evidence="6">
    <location>
        <begin position="218"/>
        <end position="240"/>
    </location>
</feature>
<keyword evidence="5 6" id="KW-0472">Membrane</keyword>
<dbReference type="EMBL" id="JAENRR010000013">
    <property type="protein sequence ID" value="MBK3517225.1"/>
    <property type="molecule type" value="Genomic_DNA"/>
</dbReference>
<keyword evidence="2" id="KW-1003">Cell membrane</keyword>
<feature type="transmembrane region" description="Helical" evidence="6">
    <location>
        <begin position="276"/>
        <end position="295"/>
    </location>
</feature>
<reference evidence="8 9" key="1">
    <citation type="submission" date="2021-01" db="EMBL/GenBank/DDBJ databases">
        <title>Carboxyliciviraga sp.nov., isolated from coastal sediments.</title>
        <authorList>
            <person name="Lu D."/>
            <person name="Zhang T."/>
        </authorList>
    </citation>
    <scope>NUCLEOTIDE SEQUENCE [LARGE SCALE GENOMIC DNA]</scope>
    <source>
        <strain evidence="8 9">N1Y132</strain>
    </source>
</reference>
<dbReference type="Pfam" id="PF00892">
    <property type="entry name" value="EamA"/>
    <property type="match status" value="2"/>
</dbReference>
<gene>
    <name evidence="8" type="ORF">JIV24_07730</name>
</gene>
<evidence type="ECO:0000256" key="2">
    <source>
        <dbReference type="ARBA" id="ARBA00022475"/>
    </source>
</evidence>
<dbReference type="InterPro" id="IPR037185">
    <property type="entry name" value="EmrE-like"/>
</dbReference>
<dbReference type="SUPFAM" id="SSF103481">
    <property type="entry name" value="Multidrug resistance efflux transporter EmrE"/>
    <property type="match status" value="2"/>
</dbReference>
<comment type="subcellular location">
    <subcellularLocation>
        <location evidence="1">Cell membrane</location>
        <topology evidence="1">Multi-pass membrane protein</topology>
    </subcellularLocation>
</comment>
<evidence type="ECO:0000256" key="4">
    <source>
        <dbReference type="ARBA" id="ARBA00022989"/>
    </source>
</evidence>
<accession>A0ABS1HHR1</accession>
<evidence type="ECO:0000256" key="5">
    <source>
        <dbReference type="ARBA" id="ARBA00023136"/>
    </source>
</evidence>
<protein>
    <submittedName>
        <fullName evidence="8">DMT family transporter</fullName>
    </submittedName>
</protein>
<name>A0ABS1HHR1_9BACT</name>
<dbReference type="PANTHER" id="PTHR32322:SF18">
    <property type="entry name" value="S-ADENOSYLMETHIONINE_S-ADENOSYLHOMOCYSTEINE TRANSPORTER"/>
    <property type="match status" value="1"/>
</dbReference>
<dbReference type="RefSeq" id="WP_200464448.1">
    <property type="nucleotide sequence ID" value="NZ_JAENRR010000013.1"/>
</dbReference>
<feature type="transmembrane region" description="Helical" evidence="6">
    <location>
        <begin position="155"/>
        <end position="174"/>
    </location>
</feature>
<evidence type="ECO:0000259" key="7">
    <source>
        <dbReference type="Pfam" id="PF00892"/>
    </source>
</evidence>
<evidence type="ECO:0000256" key="6">
    <source>
        <dbReference type="SAM" id="Phobius"/>
    </source>
</evidence>
<keyword evidence="3 6" id="KW-0812">Transmembrane</keyword>
<evidence type="ECO:0000313" key="8">
    <source>
        <dbReference type="EMBL" id="MBK3517225.1"/>
    </source>
</evidence>
<feature type="domain" description="EamA" evidence="7">
    <location>
        <begin position="156"/>
        <end position="293"/>
    </location>
</feature>
<dbReference type="InterPro" id="IPR000620">
    <property type="entry name" value="EamA_dom"/>
</dbReference>
<evidence type="ECO:0000256" key="3">
    <source>
        <dbReference type="ARBA" id="ARBA00022692"/>
    </source>
</evidence>
<feature type="transmembrane region" description="Helical" evidence="6">
    <location>
        <begin position="186"/>
        <end position="206"/>
    </location>
</feature>
<organism evidence="8 9">
    <name type="scientific">Carboxylicivirga marina</name>
    <dbReference type="NCBI Taxonomy" id="2800988"/>
    <lineage>
        <taxon>Bacteria</taxon>
        <taxon>Pseudomonadati</taxon>
        <taxon>Bacteroidota</taxon>
        <taxon>Bacteroidia</taxon>
        <taxon>Marinilabiliales</taxon>
        <taxon>Marinilabiliaceae</taxon>
        <taxon>Carboxylicivirga</taxon>
    </lineage>
</organism>
<keyword evidence="9" id="KW-1185">Reference proteome</keyword>
<feature type="transmembrane region" description="Helical" evidence="6">
    <location>
        <begin position="67"/>
        <end position="90"/>
    </location>
</feature>
<feature type="transmembrane region" description="Helical" evidence="6">
    <location>
        <begin position="36"/>
        <end position="55"/>
    </location>
</feature>
<feature type="transmembrane region" description="Helical" evidence="6">
    <location>
        <begin position="127"/>
        <end position="143"/>
    </location>
</feature>
<keyword evidence="4 6" id="KW-1133">Transmembrane helix</keyword>
<feature type="transmembrane region" description="Helical" evidence="6">
    <location>
        <begin position="96"/>
        <end position="115"/>
    </location>
</feature>
<evidence type="ECO:0000256" key="1">
    <source>
        <dbReference type="ARBA" id="ARBA00004651"/>
    </source>
</evidence>